<keyword evidence="10" id="KW-0464">Manganese</keyword>
<evidence type="ECO:0000256" key="10">
    <source>
        <dbReference type="ARBA" id="ARBA00023211"/>
    </source>
</evidence>
<evidence type="ECO:0000256" key="11">
    <source>
        <dbReference type="ARBA" id="ARBA00046380"/>
    </source>
</evidence>
<dbReference type="AlphaFoldDB" id="A0A9D1RY22"/>
<evidence type="ECO:0000256" key="4">
    <source>
        <dbReference type="ARBA" id="ARBA00022759"/>
    </source>
</evidence>
<dbReference type="GO" id="GO:0003677">
    <property type="term" value="F:DNA binding"/>
    <property type="evidence" value="ECO:0007669"/>
    <property type="project" value="UniProtKB-UniRule"/>
</dbReference>
<dbReference type="GO" id="GO:0051607">
    <property type="term" value="P:defense response to virus"/>
    <property type="evidence" value="ECO:0007669"/>
    <property type="project" value="UniProtKB-KW"/>
</dbReference>
<feature type="non-terminal residue" evidence="14">
    <location>
        <position position="704"/>
    </location>
</feature>
<reference evidence="14" key="1">
    <citation type="journal article" date="2021" name="PeerJ">
        <title>Extensive microbial diversity within the chicken gut microbiome revealed by metagenomics and culture.</title>
        <authorList>
            <person name="Gilroy R."/>
            <person name="Ravi A."/>
            <person name="Getino M."/>
            <person name="Pursley I."/>
            <person name="Horton D.L."/>
            <person name="Alikhan N.F."/>
            <person name="Baker D."/>
            <person name="Gharbi K."/>
            <person name="Hall N."/>
            <person name="Watson M."/>
            <person name="Adriaenssens E.M."/>
            <person name="Foster-Nyarko E."/>
            <person name="Jarju S."/>
            <person name="Secka A."/>
            <person name="Antonio M."/>
            <person name="Oren A."/>
            <person name="Chaudhuri R.R."/>
            <person name="La Ragione R."/>
            <person name="Hildebrand F."/>
            <person name="Pallen M.J."/>
        </authorList>
    </citation>
    <scope>NUCLEOTIDE SEQUENCE</scope>
    <source>
        <strain evidence="14">4376</strain>
    </source>
</reference>
<evidence type="ECO:0000256" key="8">
    <source>
        <dbReference type="ARBA" id="ARBA00023118"/>
    </source>
</evidence>
<keyword evidence="7" id="KW-0694">RNA-binding</keyword>
<evidence type="ECO:0000256" key="5">
    <source>
        <dbReference type="ARBA" id="ARBA00022801"/>
    </source>
</evidence>
<feature type="domain" description="HNH Cas9-type" evidence="13">
    <location>
        <begin position="521"/>
        <end position="682"/>
    </location>
</feature>
<dbReference type="Pfam" id="PF01844">
    <property type="entry name" value="HNH"/>
    <property type="match status" value="1"/>
</dbReference>
<evidence type="ECO:0000259" key="13">
    <source>
        <dbReference type="PROSITE" id="PS51749"/>
    </source>
</evidence>
<keyword evidence="3" id="KW-0479">Metal-binding</keyword>
<dbReference type="Pfam" id="PF18470">
    <property type="entry name" value="Cas9_a"/>
    <property type="match status" value="1"/>
</dbReference>
<dbReference type="EMBL" id="DXFZ01000047">
    <property type="protein sequence ID" value="HIW95630.1"/>
    <property type="molecule type" value="Genomic_DNA"/>
</dbReference>
<dbReference type="PROSITE" id="PS51749">
    <property type="entry name" value="HNH_CAS9"/>
    <property type="match status" value="1"/>
</dbReference>
<comment type="subunit">
    <text evidence="11">Monomer. Binds crRNA and tracrRNA.</text>
</comment>
<dbReference type="InterPro" id="IPR036397">
    <property type="entry name" value="RNaseH_sf"/>
</dbReference>
<evidence type="ECO:0000256" key="3">
    <source>
        <dbReference type="ARBA" id="ARBA00022723"/>
    </source>
</evidence>
<keyword evidence="4 12" id="KW-0255">Endonuclease</keyword>
<keyword evidence="2 12" id="KW-0540">Nuclease</keyword>
<dbReference type="InterPro" id="IPR033114">
    <property type="entry name" value="HNH_CAS9"/>
</dbReference>
<protein>
    <submittedName>
        <fullName evidence="14">HNH endonuclease</fullName>
    </submittedName>
</protein>
<evidence type="ECO:0000256" key="1">
    <source>
        <dbReference type="ARBA" id="ARBA00001946"/>
    </source>
</evidence>
<keyword evidence="6" id="KW-0460">Magnesium</keyword>
<sequence>MALKYKAGIDVGTHSLGCAAIEVDEAGQPVRLLSAVSFIHDSGIDPDSNKSAETRLAASGVARRTRRLYRRRKRRTIKLEKFLRSQGWKTVPFEEYRDPYFPWKARVSLVNEYITNDSERGELLSVALRHIANHRGWRNPYHKTSSLYSPDGPSDAFEAIRKELSEKTRKKIPDDVTVGQLISFAQFGQDRLRGGGKEKDKKKDPAEVKQAVISSRLQQVDHAREINEICRVQKVDDQLRKRIIDLVFEAESPKGAQAKRIGKDPLQPGKNRALKASDAFQRYRISALIGNLWIRSEGNEKLPLSSEQRTLVFDHLVNLPSNKEPSWLEVANILGIDRGQLRGTATLTDDGERAGARPPVHDTNRVIRGSKVKQLAAWWEGVDDMHRAAMLKALSNSEKAEFDTREGAAVQAFFAELEEEDHAKLDSLHLPMGRAAYSEDTLRRLTDRMQQDNVNLYEARRAEFGVAEDWVPPKPRIGEPVGNPAVDRVLKSIARWLESAEAEWGAPESVVIEHVRDGFISESSAREISRENDKRHKRNLKLYEEMKEKLNIEGKVRRADLWRYQSVQRQNCQCAYCGTEISFFNSEMDHIVPRAGQGSTNIRENLLAVCHRCNISKKNIPFATWAERSSIPGVSLAEALERTRFWNNDPGQSTRDARQFRSAVCERLKRTELDEPIDSRSLESVAWMANEVRSRVAQHFKESG</sequence>
<dbReference type="Gene3D" id="1.10.30.50">
    <property type="match status" value="1"/>
</dbReference>
<evidence type="ECO:0000256" key="12">
    <source>
        <dbReference type="PROSITE-ProRule" id="PRU01085"/>
    </source>
</evidence>
<dbReference type="GO" id="GO:0003723">
    <property type="term" value="F:RNA binding"/>
    <property type="evidence" value="ECO:0007669"/>
    <property type="project" value="UniProtKB-UniRule"/>
</dbReference>
<dbReference type="InterPro" id="IPR003615">
    <property type="entry name" value="HNH_nuc"/>
</dbReference>
<dbReference type="NCBIfam" id="TIGR01865">
    <property type="entry name" value="cas_Csn1"/>
    <property type="match status" value="1"/>
</dbReference>
<dbReference type="Proteomes" id="UP000824189">
    <property type="component" value="Unassembled WGS sequence"/>
</dbReference>
<dbReference type="SMART" id="SM00507">
    <property type="entry name" value="HNHc"/>
    <property type="match status" value="1"/>
</dbReference>
<accession>A0A9D1RY22</accession>
<organism evidence="14 15">
    <name type="scientific">Candidatus Corynebacterium gallistercoris</name>
    <dbReference type="NCBI Taxonomy" id="2838530"/>
    <lineage>
        <taxon>Bacteria</taxon>
        <taxon>Bacillati</taxon>
        <taxon>Actinomycetota</taxon>
        <taxon>Actinomycetes</taxon>
        <taxon>Mycobacteriales</taxon>
        <taxon>Corynebacteriaceae</taxon>
        <taxon>Corynebacterium</taxon>
    </lineage>
</organism>
<reference evidence="14" key="2">
    <citation type="submission" date="2021-04" db="EMBL/GenBank/DDBJ databases">
        <authorList>
            <person name="Gilroy R."/>
        </authorList>
    </citation>
    <scope>NUCLEOTIDE SEQUENCE</scope>
    <source>
        <strain evidence="14">4376</strain>
    </source>
</reference>
<keyword evidence="5 12" id="KW-0378">Hydrolase</keyword>
<dbReference type="InterPro" id="IPR002711">
    <property type="entry name" value="HNH"/>
</dbReference>
<comment type="cofactor">
    <cofactor evidence="1">
        <name>Mg(2+)</name>
        <dbReference type="ChEBI" id="CHEBI:18420"/>
    </cofactor>
</comment>
<evidence type="ECO:0000256" key="7">
    <source>
        <dbReference type="ARBA" id="ARBA00022884"/>
    </source>
</evidence>
<evidence type="ECO:0000256" key="6">
    <source>
        <dbReference type="ARBA" id="ARBA00022842"/>
    </source>
</evidence>
<evidence type="ECO:0000313" key="14">
    <source>
        <dbReference type="EMBL" id="HIW95630.1"/>
    </source>
</evidence>
<dbReference type="InterPro" id="IPR040619">
    <property type="entry name" value="Cas9_alpha-helical_lobe"/>
</dbReference>
<name>A0A9D1RY22_9CORY</name>
<comment type="caution">
    <text evidence="14">The sequence shown here is derived from an EMBL/GenBank/DDBJ whole genome shotgun (WGS) entry which is preliminary data.</text>
</comment>
<dbReference type="GO" id="GO:0008270">
    <property type="term" value="F:zinc ion binding"/>
    <property type="evidence" value="ECO:0007669"/>
    <property type="project" value="InterPro"/>
</dbReference>
<gene>
    <name evidence="14" type="ORF">H9867_03970</name>
</gene>
<keyword evidence="8" id="KW-0051">Antiviral defense</keyword>
<dbReference type="Gene3D" id="3.30.420.10">
    <property type="entry name" value="Ribonuclease H-like superfamily/Ribonuclease H"/>
    <property type="match status" value="1"/>
</dbReference>
<dbReference type="InterPro" id="IPR028629">
    <property type="entry name" value="Cas9"/>
</dbReference>
<evidence type="ECO:0000256" key="2">
    <source>
        <dbReference type="ARBA" id="ARBA00022722"/>
    </source>
</evidence>
<evidence type="ECO:0000256" key="9">
    <source>
        <dbReference type="ARBA" id="ARBA00023125"/>
    </source>
</evidence>
<evidence type="ECO:0000313" key="15">
    <source>
        <dbReference type="Proteomes" id="UP000824189"/>
    </source>
</evidence>
<keyword evidence="9 12" id="KW-0238">DNA-binding</keyword>
<dbReference type="GO" id="GO:0016787">
    <property type="term" value="F:hydrolase activity"/>
    <property type="evidence" value="ECO:0007669"/>
    <property type="project" value="UniProtKB-KW"/>
</dbReference>
<proteinExistence type="predicted"/>
<dbReference type="GO" id="GO:0004519">
    <property type="term" value="F:endonuclease activity"/>
    <property type="evidence" value="ECO:0007669"/>
    <property type="project" value="UniProtKB-UniRule"/>
</dbReference>